<reference evidence="1 2" key="1">
    <citation type="submission" date="2017-09" db="EMBL/GenBank/DDBJ databases">
        <title>Large-scale bioinformatics analysis of Bacillus genomes uncovers conserved roles of natural products in bacterial physiology.</title>
        <authorList>
            <consortium name="Agbiome Team Llc"/>
            <person name="Bleich R.M."/>
            <person name="Kirk G.J."/>
            <person name="Santa Maria K.C."/>
            <person name="Allen S.E."/>
            <person name="Farag S."/>
            <person name="Shank E.A."/>
            <person name="Bowers A."/>
        </authorList>
    </citation>
    <scope>NUCLEOTIDE SEQUENCE [LARGE SCALE GENOMIC DNA]</scope>
    <source>
        <strain evidence="1 2">AFS003229</strain>
    </source>
</reference>
<evidence type="ECO:0000313" key="2">
    <source>
        <dbReference type="Proteomes" id="UP000220106"/>
    </source>
</evidence>
<dbReference type="EMBL" id="NUEQ01000066">
    <property type="protein sequence ID" value="PEJ29000.1"/>
    <property type="molecule type" value="Genomic_DNA"/>
</dbReference>
<dbReference type="RefSeq" id="WP_098177399.1">
    <property type="nucleotide sequence ID" value="NZ_NUEQ01000066.1"/>
</dbReference>
<comment type="caution">
    <text evidence="1">The sequence shown here is derived from an EMBL/GenBank/DDBJ whole genome shotgun (WGS) entry which is preliminary data.</text>
</comment>
<protein>
    <recommendedName>
        <fullName evidence="3">Short-chain dehydrogenase</fullName>
    </recommendedName>
</protein>
<evidence type="ECO:0008006" key="3">
    <source>
        <dbReference type="Google" id="ProtNLM"/>
    </source>
</evidence>
<evidence type="ECO:0000313" key="1">
    <source>
        <dbReference type="EMBL" id="PEJ29000.1"/>
    </source>
</evidence>
<name>A0AAX0S130_9BACI</name>
<organism evidence="1 2">
    <name type="scientific">Peribacillus butanolivorans</name>
    <dbReference type="NCBI Taxonomy" id="421767"/>
    <lineage>
        <taxon>Bacteria</taxon>
        <taxon>Bacillati</taxon>
        <taxon>Bacillota</taxon>
        <taxon>Bacilli</taxon>
        <taxon>Bacillales</taxon>
        <taxon>Bacillaceae</taxon>
        <taxon>Peribacillus</taxon>
    </lineage>
</organism>
<dbReference type="Proteomes" id="UP000220106">
    <property type="component" value="Unassembled WGS sequence"/>
</dbReference>
<dbReference type="AlphaFoldDB" id="A0AAX0S130"/>
<accession>A0AAX0S130</accession>
<sequence length="67" mass="7754">MGHVLVVGGTGMLADVSKWHAKSYHKVSILARDKLKMQKIERESSFYSPVLKPRYVSIKTFMNVRRF</sequence>
<proteinExistence type="predicted"/>
<gene>
    <name evidence="1" type="ORF">CN689_22205</name>
</gene>